<dbReference type="RefSeq" id="WP_226750892.1">
    <property type="nucleotide sequence ID" value="NZ_JAEINI020000004.1"/>
</dbReference>
<feature type="transmembrane region" description="Helical" evidence="1">
    <location>
        <begin position="12"/>
        <end position="31"/>
    </location>
</feature>
<evidence type="ECO:0000313" key="2">
    <source>
        <dbReference type="EMBL" id="MCB5226800.1"/>
    </source>
</evidence>
<keyword evidence="1" id="KW-0812">Transmembrane</keyword>
<accession>A0ABS8C3T9</accession>
<feature type="transmembrane region" description="Helical" evidence="1">
    <location>
        <begin position="51"/>
        <end position="75"/>
    </location>
</feature>
<evidence type="ECO:0000313" key="3">
    <source>
        <dbReference type="Proteomes" id="UP000633814"/>
    </source>
</evidence>
<gene>
    <name evidence="2" type="ORF">JAO78_008225</name>
</gene>
<comment type="caution">
    <text evidence="2">The sequence shown here is derived from an EMBL/GenBank/DDBJ whole genome shotgun (WGS) entry which is preliminary data.</text>
</comment>
<dbReference type="Proteomes" id="UP000633814">
    <property type="component" value="Unassembled WGS sequence"/>
</dbReference>
<reference evidence="2 3" key="1">
    <citation type="submission" date="2021-10" db="EMBL/GenBank/DDBJ databases">
        <title>Alishewanella koreense sp. nov. isolated from seawater of southwestern coast in South Korea and the proposal for the reclassification of Rheinheimera perlucida and Rheinheimera tuosuensis as Arsukibacterium perlucida and Arsukibacterium tuosuensis.</title>
        <authorList>
            <person name="Kim K.H."/>
            <person name="Ruan W."/>
            <person name="Kim K.R."/>
            <person name="Baek J.H."/>
            <person name="Jeon C.O."/>
        </authorList>
    </citation>
    <scope>NUCLEOTIDE SEQUENCE [LARGE SCALE GENOMIC DNA]</scope>
    <source>
        <strain evidence="2 3">16-MA</strain>
    </source>
</reference>
<organism evidence="2 3">
    <name type="scientific">Alishewanella maricola</name>
    <dbReference type="NCBI Taxonomy" id="2795740"/>
    <lineage>
        <taxon>Bacteria</taxon>
        <taxon>Pseudomonadati</taxon>
        <taxon>Pseudomonadota</taxon>
        <taxon>Gammaproteobacteria</taxon>
        <taxon>Alteromonadales</taxon>
        <taxon>Alteromonadaceae</taxon>
        <taxon>Alishewanella</taxon>
    </lineage>
</organism>
<keyword evidence="1" id="KW-1133">Transmembrane helix</keyword>
<proteinExistence type="predicted"/>
<keyword evidence="1" id="KW-0472">Membrane</keyword>
<protein>
    <recommendedName>
        <fullName evidence="4">DoxX protein</fullName>
    </recommendedName>
</protein>
<feature type="transmembrane region" description="Helical" evidence="1">
    <location>
        <begin position="109"/>
        <end position="127"/>
    </location>
</feature>
<sequence>MSEQNLRSLQPRLQWSLLSLRLGVFIVMLMWTLDKFVNPAHSAAVFGKFYALPGLTADIFTVLGVLQLILVLAFVVGFKKRITYGIILLMHSGSTFSSYAQYLDGFNNLLFFAAWPMLAACLALYLLRDADTKFTLGK</sequence>
<keyword evidence="3" id="KW-1185">Reference proteome</keyword>
<evidence type="ECO:0008006" key="4">
    <source>
        <dbReference type="Google" id="ProtNLM"/>
    </source>
</evidence>
<evidence type="ECO:0000256" key="1">
    <source>
        <dbReference type="SAM" id="Phobius"/>
    </source>
</evidence>
<dbReference type="EMBL" id="JAEINI020000004">
    <property type="protein sequence ID" value="MCB5226800.1"/>
    <property type="molecule type" value="Genomic_DNA"/>
</dbReference>
<name>A0ABS8C3T9_9ALTE</name>